<accession>A0A1E7FAK1</accession>
<dbReference type="PANTHER" id="PTHR22966">
    <property type="entry name" value="2-AMINOETHANETHIOL DIOXYGENASE"/>
    <property type="match status" value="1"/>
</dbReference>
<sequence>MTSTIPKNDEVERLINGISHALKSSSLLSLMRRSRNNNNNNSNSNSNSNNTSTSTSASSCGISAISQSTLNDHISPIREALERIDPQRLLDLELIPESSLSTTSSSSQSQSHSQSRLGPRIKDGVYCRPICDQIRPKLSMDDGEDDDDGIDMNDSDKEYSIDDRKSVVRYLHIAEVPDQYTIGIFVFGPNECIPLHDHPEMCVLSRVLYGDLQRLSLDLDRGGEEKGKPLTTAVAAAAAEEKGVIILDFLQAPDVAALYPYEGNLHEFVAGPHGAAVLDVLLPPYDDEQKRDCTFYKIQDITTAMIQQHQQHISSSTTTIPTITKRWSWTQSHFSSSTSSSSSFSSNVIHEPNAHHHPQSFSSSSSTRNNNNNNNTTSTKEPCLIIPTGQPENFHCISGRYRDLGESEDNSDDHNNKDGDDSSYDMH</sequence>
<feature type="region of interest" description="Disordered" evidence="4">
    <location>
        <begin position="336"/>
        <end position="387"/>
    </location>
</feature>
<proteinExistence type="predicted"/>
<dbReference type="Gene3D" id="2.60.120.10">
    <property type="entry name" value="Jelly Rolls"/>
    <property type="match status" value="1"/>
</dbReference>
<reference evidence="5 6" key="1">
    <citation type="submission" date="2016-09" db="EMBL/GenBank/DDBJ databases">
        <title>Extensive genetic diversity and differential bi-allelic expression allows diatom success in the polar Southern Ocean.</title>
        <authorList>
            <consortium name="DOE Joint Genome Institute"/>
            <person name="Mock T."/>
            <person name="Otillar R.P."/>
            <person name="Strauss J."/>
            <person name="Dupont C."/>
            <person name="Frickenhaus S."/>
            <person name="Maumus F."/>
            <person name="Mcmullan M."/>
            <person name="Sanges R."/>
            <person name="Schmutz J."/>
            <person name="Toseland A."/>
            <person name="Valas R."/>
            <person name="Veluchamy A."/>
            <person name="Ward B.J."/>
            <person name="Allen A."/>
            <person name="Barry K."/>
            <person name="Falciatore A."/>
            <person name="Ferrante M."/>
            <person name="Fortunato A.E."/>
            <person name="Gloeckner G."/>
            <person name="Gruber A."/>
            <person name="Hipkin R."/>
            <person name="Janech M."/>
            <person name="Kroth P."/>
            <person name="Leese F."/>
            <person name="Lindquist E."/>
            <person name="Lyon B.R."/>
            <person name="Martin J."/>
            <person name="Mayer C."/>
            <person name="Parker M."/>
            <person name="Quesneville H."/>
            <person name="Raymond J."/>
            <person name="Uhlig C."/>
            <person name="Valentin K.U."/>
            <person name="Worden A.Z."/>
            <person name="Armbrust E.V."/>
            <person name="Bowler C."/>
            <person name="Green B."/>
            <person name="Moulton V."/>
            <person name="Van Oosterhout C."/>
            <person name="Grigoriev I."/>
        </authorList>
    </citation>
    <scope>NUCLEOTIDE SEQUENCE [LARGE SCALE GENOMIC DNA]</scope>
    <source>
        <strain evidence="5 6">CCMP1102</strain>
    </source>
</reference>
<dbReference type="PANTHER" id="PTHR22966:SF61">
    <property type="entry name" value="2-AMINOETHANETHIOL DIOXYGENASE"/>
    <property type="match status" value="1"/>
</dbReference>
<name>A0A1E7FAK1_9STRA</name>
<keyword evidence="1" id="KW-0479">Metal-binding</keyword>
<dbReference type="KEGG" id="fcy:FRACYDRAFT_261575"/>
<feature type="region of interest" description="Disordered" evidence="4">
    <location>
        <begin position="137"/>
        <end position="157"/>
    </location>
</feature>
<dbReference type="GO" id="GO:0016702">
    <property type="term" value="F:oxidoreductase activity, acting on single donors with incorporation of molecular oxygen, incorporation of two atoms of oxygen"/>
    <property type="evidence" value="ECO:0007669"/>
    <property type="project" value="InterPro"/>
</dbReference>
<dbReference type="Proteomes" id="UP000095751">
    <property type="component" value="Unassembled WGS sequence"/>
</dbReference>
<dbReference type="InterPro" id="IPR011051">
    <property type="entry name" value="RmlC_Cupin_sf"/>
</dbReference>
<dbReference type="SUPFAM" id="SSF51182">
    <property type="entry name" value="RmlC-like cupins"/>
    <property type="match status" value="1"/>
</dbReference>
<keyword evidence="3" id="KW-0408">Iron</keyword>
<feature type="compositionally biased region" description="Basic and acidic residues" evidence="4">
    <location>
        <begin position="412"/>
        <end position="427"/>
    </location>
</feature>
<feature type="region of interest" description="Disordered" evidence="4">
    <location>
        <begin position="99"/>
        <end position="120"/>
    </location>
</feature>
<dbReference type="AlphaFoldDB" id="A0A1E7FAK1"/>
<organism evidence="5 6">
    <name type="scientific">Fragilariopsis cylindrus CCMP1102</name>
    <dbReference type="NCBI Taxonomy" id="635003"/>
    <lineage>
        <taxon>Eukaryota</taxon>
        <taxon>Sar</taxon>
        <taxon>Stramenopiles</taxon>
        <taxon>Ochrophyta</taxon>
        <taxon>Bacillariophyta</taxon>
        <taxon>Bacillariophyceae</taxon>
        <taxon>Bacillariophycidae</taxon>
        <taxon>Bacillariales</taxon>
        <taxon>Bacillariaceae</taxon>
        <taxon>Fragilariopsis</taxon>
    </lineage>
</organism>
<dbReference type="EMBL" id="KV784359">
    <property type="protein sequence ID" value="OEU15212.1"/>
    <property type="molecule type" value="Genomic_DNA"/>
</dbReference>
<feature type="compositionally biased region" description="Low complexity" evidence="4">
    <location>
        <begin position="99"/>
        <end position="115"/>
    </location>
</feature>
<feature type="region of interest" description="Disordered" evidence="4">
    <location>
        <begin position="401"/>
        <end position="427"/>
    </location>
</feature>
<dbReference type="InterPro" id="IPR014710">
    <property type="entry name" value="RmlC-like_jellyroll"/>
</dbReference>
<feature type="compositionally biased region" description="Low complexity" evidence="4">
    <location>
        <begin position="336"/>
        <end position="346"/>
    </location>
</feature>
<evidence type="ECO:0000256" key="3">
    <source>
        <dbReference type="ARBA" id="ARBA00023004"/>
    </source>
</evidence>
<feature type="compositionally biased region" description="Low complexity" evidence="4">
    <location>
        <begin position="33"/>
        <end position="59"/>
    </location>
</feature>
<feature type="region of interest" description="Disordered" evidence="4">
    <location>
        <begin position="33"/>
        <end position="60"/>
    </location>
</feature>
<keyword evidence="2" id="KW-0560">Oxidoreductase</keyword>
<feature type="compositionally biased region" description="Low complexity" evidence="4">
    <location>
        <begin position="360"/>
        <end position="379"/>
    </location>
</feature>
<evidence type="ECO:0000256" key="4">
    <source>
        <dbReference type="SAM" id="MobiDB-lite"/>
    </source>
</evidence>
<keyword evidence="6" id="KW-1185">Reference proteome</keyword>
<dbReference type="Pfam" id="PF07847">
    <property type="entry name" value="PCO_ADO"/>
    <property type="match status" value="1"/>
</dbReference>
<dbReference type="InterPro" id="IPR012864">
    <property type="entry name" value="PCO/ADO"/>
</dbReference>
<gene>
    <name evidence="5" type="ORF">FRACYDRAFT_261575</name>
</gene>
<dbReference type="GO" id="GO:0046872">
    <property type="term" value="F:metal ion binding"/>
    <property type="evidence" value="ECO:0007669"/>
    <property type="project" value="UniProtKB-KW"/>
</dbReference>
<protein>
    <submittedName>
        <fullName evidence="5">Uncharacterized protein</fullName>
    </submittedName>
</protein>
<evidence type="ECO:0000256" key="2">
    <source>
        <dbReference type="ARBA" id="ARBA00023002"/>
    </source>
</evidence>
<dbReference type="InParanoid" id="A0A1E7FAK1"/>
<evidence type="ECO:0000313" key="5">
    <source>
        <dbReference type="EMBL" id="OEU15212.1"/>
    </source>
</evidence>
<dbReference type="CDD" id="cd20289">
    <property type="entry name" value="cupin_ADO"/>
    <property type="match status" value="1"/>
</dbReference>
<feature type="compositionally biased region" description="Acidic residues" evidence="4">
    <location>
        <begin position="141"/>
        <end position="153"/>
    </location>
</feature>
<evidence type="ECO:0000256" key="1">
    <source>
        <dbReference type="ARBA" id="ARBA00022723"/>
    </source>
</evidence>
<dbReference type="OrthoDB" id="271433at2759"/>
<evidence type="ECO:0000313" key="6">
    <source>
        <dbReference type="Proteomes" id="UP000095751"/>
    </source>
</evidence>